<dbReference type="AlphaFoldDB" id="A0A9P4HQZ1"/>
<keyword evidence="4" id="KW-1185">Reference proteome</keyword>
<organism evidence="3 4">
    <name type="scientific">Saccharata proteae CBS 121410</name>
    <dbReference type="NCBI Taxonomy" id="1314787"/>
    <lineage>
        <taxon>Eukaryota</taxon>
        <taxon>Fungi</taxon>
        <taxon>Dikarya</taxon>
        <taxon>Ascomycota</taxon>
        <taxon>Pezizomycotina</taxon>
        <taxon>Dothideomycetes</taxon>
        <taxon>Dothideomycetes incertae sedis</taxon>
        <taxon>Botryosphaeriales</taxon>
        <taxon>Saccharataceae</taxon>
        <taxon>Saccharata</taxon>
    </lineage>
</organism>
<feature type="region of interest" description="Disordered" evidence="1">
    <location>
        <begin position="1"/>
        <end position="39"/>
    </location>
</feature>
<accession>A0A9P4HQZ1</accession>
<proteinExistence type="predicted"/>
<dbReference type="Proteomes" id="UP000799776">
    <property type="component" value="Unassembled WGS sequence"/>
</dbReference>
<dbReference type="EMBL" id="ML978742">
    <property type="protein sequence ID" value="KAF2084349.1"/>
    <property type="molecule type" value="Genomic_DNA"/>
</dbReference>
<keyword evidence="2" id="KW-1133">Transmembrane helix</keyword>
<evidence type="ECO:0000256" key="2">
    <source>
        <dbReference type="SAM" id="Phobius"/>
    </source>
</evidence>
<evidence type="ECO:0000256" key="1">
    <source>
        <dbReference type="SAM" id="MobiDB-lite"/>
    </source>
</evidence>
<feature type="transmembrane region" description="Helical" evidence="2">
    <location>
        <begin position="59"/>
        <end position="81"/>
    </location>
</feature>
<keyword evidence="2" id="KW-0472">Membrane</keyword>
<reference evidence="3" key="1">
    <citation type="journal article" date="2020" name="Stud. Mycol.">
        <title>101 Dothideomycetes genomes: a test case for predicting lifestyles and emergence of pathogens.</title>
        <authorList>
            <person name="Haridas S."/>
            <person name="Albert R."/>
            <person name="Binder M."/>
            <person name="Bloem J."/>
            <person name="Labutti K."/>
            <person name="Salamov A."/>
            <person name="Andreopoulos B."/>
            <person name="Baker S."/>
            <person name="Barry K."/>
            <person name="Bills G."/>
            <person name="Bluhm B."/>
            <person name="Cannon C."/>
            <person name="Castanera R."/>
            <person name="Culley D."/>
            <person name="Daum C."/>
            <person name="Ezra D."/>
            <person name="Gonzalez J."/>
            <person name="Henrissat B."/>
            <person name="Kuo A."/>
            <person name="Liang C."/>
            <person name="Lipzen A."/>
            <person name="Lutzoni F."/>
            <person name="Magnuson J."/>
            <person name="Mondo S."/>
            <person name="Nolan M."/>
            <person name="Ohm R."/>
            <person name="Pangilinan J."/>
            <person name="Park H.-J."/>
            <person name="Ramirez L."/>
            <person name="Alfaro M."/>
            <person name="Sun H."/>
            <person name="Tritt A."/>
            <person name="Yoshinaga Y."/>
            <person name="Zwiers L.-H."/>
            <person name="Turgeon B."/>
            <person name="Goodwin S."/>
            <person name="Spatafora J."/>
            <person name="Crous P."/>
            <person name="Grigoriev I."/>
        </authorList>
    </citation>
    <scope>NUCLEOTIDE SEQUENCE</scope>
    <source>
        <strain evidence="3">CBS 121410</strain>
    </source>
</reference>
<evidence type="ECO:0000313" key="4">
    <source>
        <dbReference type="Proteomes" id="UP000799776"/>
    </source>
</evidence>
<name>A0A9P4HQZ1_9PEZI</name>
<protein>
    <submittedName>
        <fullName evidence="3">Uncharacterized protein</fullName>
    </submittedName>
</protein>
<comment type="caution">
    <text evidence="3">The sequence shown here is derived from an EMBL/GenBank/DDBJ whole genome shotgun (WGS) entry which is preliminary data.</text>
</comment>
<feature type="compositionally biased region" description="Pro residues" evidence="1">
    <location>
        <begin position="20"/>
        <end position="30"/>
    </location>
</feature>
<keyword evidence="2" id="KW-0812">Transmembrane</keyword>
<evidence type="ECO:0000313" key="3">
    <source>
        <dbReference type="EMBL" id="KAF2084349.1"/>
    </source>
</evidence>
<gene>
    <name evidence="3" type="ORF">K490DRAFT_59636</name>
</gene>
<sequence length="206" mass="23042">MPRGAYDTSGLRKEKEQEQPPGPSHPPPQSPAAGSIPTVLTRKPNTSEFETMGSEKACWFQLDPVALVAMSLVCSFLYLGFQRNSQWNMNDFDLPQNVDCSFSLDTEVVSMRSDDLKSYRVDSKQAKKIIFAVISLLPSNTKAECVGAVRVKVRSCGQQHSPPSTYHHQDLVISPTINNSAIFITPQQHDQVRFYFFVLMSMPLSK</sequence>